<accession>A0A2J6TMG4</accession>
<dbReference type="EMBL" id="KZ613769">
    <property type="protein sequence ID" value="PMD64197.1"/>
    <property type="molecule type" value="Genomic_DNA"/>
</dbReference>
<keyword evidence="7" id="KW-0472">Membrane</keyword>
<dbReference type="PANTHER" id="PTHR36206">
    <property type="entry name" value="ASPERCRYPTIN BIOSYNTHESIS CLUSTER-SPECIFIC TRANSCRIPTION REGULATOR ATNN-RELATED"/>
    <property type="match status" value="1"/>
</dbReference>
<name>A0A2J6TMG4_9HELO</name>
<dbReference type="InParanoid" id="A0A2J6TMG4"/>
<keyword evidence="7" id="KW-1133">Transmembrane helix</keyword>
<organism evidence="8 9">
    <name type="scientific">Hyaloscypha bicolor E</name>
    <dbReference type="NCBI Taxonomy" id="1095630"/>
    <lineage>
        <taxon>Eukaryota</taxon>
        <taxon>Fungi</taxon>
        <taxon>Dikarya</taxon>
        <taxon>Ascomycota</taxon>
        <taxon>Pezizomycotina</taxon>
        <taxon>Leotiomycetes</taxon>
        <taxon>Helotiales</taxon>
        <taxon>Hyaloscyphaceae</taxon>
        <taxon>Hyaloscypha</taxon>
        <taxon>Hyaloscypha bicolor</taxon>
    </lineage>
</organism>
<dbReference type="RefSeq" id="XP_024741101.1">
    <property type="nucleotide sequence ID" value="XM_024888314.1"/>
</dbReference>
<dbReference type="GeneID" id="36596390"/>
<keyword evidence="7" id="KW-0812">Transmembrane</keyword>
<keyword evidence="4" id="KW-0238">DNA-binding</keyword>
<gene>
    <name evidence="8" type="ORF">K444DRAFT_714006</name>
</gene>
<evidence type="ECO:0000313" key="9">
    <source>
        <dbReference type="Proteomes" id="UP000235371"/>
    </source>
</evidence>
<evidence type="ECO:0000256" key="4">
    <source>
        <dbReference type="ARBA" id="ARBA00023125"/>
    </source>
</evidence>
<dbReference type="PANTHER" id="PTHR36206:SF4">
    <property type="entry name" value="HYPOTHETICAL CONSERVED PROTEIN (EUROFUNG)-RELATED"/>
    <property type="match status" value="1"/>
</dbReference>
<evidence type="ECO:0000256" key="1">
    <source>
        <dbReference type="ARBA" id="ARBA00022723"/>
    </source>
</evidence>
<evidence type="ECO:0000256" key="2">
    <source>
        <dbReference type="ARBA" id="ARBA00022833"/>
    </source>
</evidence>
<keyword evidence="6" id="KW-0539">Nucleus</keyword>
<keyword evidence="5" id="KW-0804">Transcription</keyword>
<proteinExistence type="predicted"/>
<protein>
    <submittedName>
        <fullName evidence="8">Uncharacterized protein</fullName>
    </submittedName>
</protein>
<evidence type="ECO:0000313" key="8">
    <source>
        <dbReference type="EMBL" id="PMD64197.1"/>
    </source>
</evidence>
<dbReference type="Proteomes" id="UP000235371">
    <property type="component" value="Unassembled WGS sequence"/>
</dbReference>
<dbReference type="AlphaFoldDB" id="A0A2J6TMG4"/>
<keyword evidence="9" id="KW-1185">Reference proteome</keyword>
<feature type="transmembrane region" description="Helical" evidence="7">
    <location>
        <begin position="29"/>
        <end position="49"/>
    </location>
</feature>
<dbReference type="InterPro" id="IPR052360">
    <property type="entry name" value="Transcr_Regulatory_Proteins"/>
</dbReference>
<keyword evidence="1" id="KW-0479">Metal-binding</keyword>
<evidence type="ECO:0000256" key="3">
    <source>
        <dbReference type="ARBA" id="ARBA00023015"/>
    </source>
</evidence>
<dbReference type="GO" id="GO:0046872">
    <property type="term" value="F:metal ion binding"/>
    <property type="evidence" value="ECO:0007669"/>
    <property type="project" value="UniProtKB-KW"/>
</dbReference>
<dbReference type="GO" id="GO:0003677">
    <property type="term" value="F:DNA binding"/>
    <property type="evidence" value="ECO:0007669"/>
    <property type="project" value="UniProtKB-KW"/>
</dbReference>
<keyword evidence="2" id="KW-0862">Zinc</keyword>
<reference evidence="8 9" key="1">
    <citation type="submission" date="2016-04" db="EMBL/GenBank/DDBJ databases">
        <title>A degradative enzymes factory behind the ericoid mycorrhizal symbiosis.</title>
        <authorList>
            <consortium name="DOE Joint Genome Institute"/>
            <person name="Martino E."/>
            <person name="Morin E."/>
            <person name="Grelet G."/>
            <person name="Kuo A."/>
            <person name="Kohler A."/>
            <person name="Daghino S."/>
            <person name="Barry K."/>
            <person name="Choi C."/>
            <person name="Cichocki N."/>
            <person name="Clum A."/>
            <person name="Copeland A."/>
            <person name="Hainaut M."/>
            <person name="Haridas S."/>
            <person name="Labutti K."/>
            <person name="Lindquist E."/>
            <person name="Lipzen A."/>
            <person name="Khouja H.-R."/>
            <person name="Murat C."/>
            <person name="Ohm R."/>
            <person name="Olson A."/>
            <person name="Spatafora J."/>
            <person name="Veneault-Fourrey C."/>
            <person name="Henrissat B."/>
            <person name="Grigoriev I."/>
            <person name="Martin F."/>
            <person name="Perotto S."/>
        </authorList>
    </citation>
    <scope>NUCLEOTIDE SEQUENCE [LARGE SCALE GENOMIC DNA]</scope>
    <source>
        <strain evidence="8 9">E</strain>
    </source>
</reference>
<keyword evidence="3" id="KW-0805">Transcription regulation</keyword>
<sequence length="163" mass="18612">MPKSWDGGIGLLSLYKAYPAEEQIKVGVAAHLLFVNFMAVDIILATCLYTNNMCFDQYLEKFKTVVEVSKGNCGCKVLETVQLLIRQWDHAVVSQACKWCRDRGVRRDAIRLLRAVASQEDVWDSLMIAEIWECMMKLEEEGVEAEHIPEESRVKLKLRSIST</sequence>
<dbReference type="OrthoDB" id="3172332at2759"/>
<evidence type="ECO:0000256" key="6">
    <source>
        <dbReference type="ARBA" id="ARBA00023242"/>
    </source>
</evidence>
<evidence type="ECO:0000256" key="7">
    <source>
        <dbReference type="SAM" id="Phobius"/>
    </source>
</evidence>
<evidence type="ECO:0000256" key="5">
    <source>
        <dbReference type="ARBA" id="ARBA00023163"/>
    </source>
</evidence>